<evidence type="ECO:0000256" key="1">
    <source>
        <dbReference type="SAM" id="SignalP"/>
    </source>
</evidence>
<evidence type="ECO:0000313" key="3">
    <source>
        <dbReference type="Proteomes" id="UP000616839"/>
    </source>
</evidence>
<dbReference type="RefSeq" id="WP_192144380.1">
    <property type="nucleotide sequence ID" value="NZ_JACYXZ010000005.1"/>
</dbReference>
<reference evidence="2" key="1">
    <citation type="submission" date="2020-09" db="EMBL/GenBank/DDBJ databases">
        <title>Nocardioides sp. strain MJB4 16S ribosomal RNA gene Genome sequencing and assembly.</title>
        <authorList>
            <person name="Kim I."/>
        </authorList>
    </citation>
    <scope>NUCLEOTIDE SEQUENCE</scope>
    <source>
        <strain evidence="2">MJB4</strain>
    </source>
</reference>
<dbReference type="PROSITE" id="PS51257">
    <property type="entry name" value="PROKAR_LIPOPROTEIN"/>
    <property type="match status" value="1"/>
</dbReference>
<accession>A0A927Q3Z3</accession>
<dbReference type="AlphaFoldDB" id="A0A927Q3Z3"/>
<feature type="chain" id="PRO_5038996148" evidence="1">
    <location>
        <begin position="22"/>
        <end position="333"/>
    </location>
</feature>
<evidence type="ECO:0000313" key="2">
    <source>
        <dbReference type="EMBL" id="MBD8871036.1"/>
    </source>
</evidence>
<protein>
    <submittedName>
        <fullName evidence="2">Uncharacterized protein</fullName>
    </submittedName>
</protein>
<keyword evidence="1" id="KW-0732">Signal</keyword>
<organism evidence="2 3">
    <name type="scientific">Nocardioides donggukensis</name>
    <dbReference type="NCBI Taxonomy" id="2774019"/>
    <lineage>
        <taxon>Bacteria</taxon>
        <taxon>Bacillati</taxon>
        <taxon>Actinomycetota</taxon>
        <taxon>Actinomycetes</taxon>
        <taxon>Propionibacteriales</taxon>
        <taxon>Nocardioidaceae</taxon>
        <taxon>Nocardioides</taxon>
    </lineage>
</organism>
<gene>
    <name evidence="2" type="ORF">IE331_15530</name>
</gene>
<name>A0A927Q3Z3_9ACTN</name>
<dbReference type="EMBL" id="JACYXZ010000005">
    <property type="protein sequence ID" value="MBD8871036.1"/>
    <property type="molecule type" value="Genomic_DNA"/>
</dbReference>
<keyword evidence="3" id="KW-1185">Reference proteome</keyword>
<dbReference type="Proteomes" id="UP000616839">
    <property type="component" value="Unassembled WGS sequence"/>
</dbReference>
<sequence>MPGSRMLNVSPVVGVVVGAVAAAAALTGCAPPSLHTEARTLLEAVRSSAGVETATLDYAEPMTLDSGKLDIRVEMSPRAGTAEVAEVVATVYDAYATTHVHEEGDLSVRWGDDRVHLRTFEPVADRAAVRTQTTAALRAADRGRLEVGVLADDVPADPGVRTAVVLRLPPGSTGAAVLPTFAELEATADDLADLGWTVRAADGSGLAAEEVSPSPRTLRRWRQLGSVEVPGAEYAVDYVAHRDRKGRVYPRVRVTVRGTEAPLSLEDPTDHRRLMRLARAQVEHLQSYSAGVSYALILEGRRVASVDDVLAPSGRGPGTRFAEQLARTTGLAT</sequence>
<feature type="signal peptide" evidence="1">
    <location>
        <begin position="1"/>
        <end position="21"/>
    </location>
</feature>
<comment type="caution">
    <text evidence="2">The sequence shown here is derived from an EMBL/GenBank/DDBJ whole genome shotgun (WGS) entry which is preliminary data.</text>
</comment>
<proteinExistence type="predicted"/>